<dbReference type="InterPro" id="IPR013103">
    <property type="entry name" value="RVT_2"/>
</dbReference>
<keyword evidence="3" id="KW-1185">Reference proteome</keyword>
<reference evidence="2" key="1">
    <citation type="submission" date="2018-05" db="EMBL/GenBank/DDBJ databases">
        <title>Draft genome of Mucuna pruriens seed.</title>
        <authorList>
            <person name="Nnadi N.E."/>
            <person name="Vos R."/>
            <person name="Hasami M.H."/>
            <person name="Devisetty U.K."/>
            <person name="Aguiy J.C."/>
        </authorList>
    </citation>
    <scope>NUCLEOTIDE SEQUENCE [LARGE SCALE GENOMIC DNA]</scope>
    <source>
        <strain evidence="2">JCA_2017</strain>
    </source>
</reference>
<protein>
    <recommendedName>
        <fullName evidence="1">Reverse transcriptase Ty1/copia-type domain-containing protein</fullName>
    </recommendedName>
</protein>
<dbReference type="Proteomes" id="UP000257109">
    <property type="component" value="Unassembled WGS sequence"/>
</dbReference>
<dbReference type="OrthoDB" id="695883at2759"/>
<dbReference type="EMBL" id="QJKJ01008229">
    <property type="protein sequence ID" value="RDX80422.1"/>
    <property type="molecule type" value="Genomic_DNA"/>
</dbReference>
<feature type="domain" description="Reverse transcriptase Ty1/copia-type" evidence="1">
    <location>
        <begin position="54"/>
        <end position="91"/>
    </location>
</feature>
<name>A0A371FQ88_MUCPR</name>
<gene>
    <name evidence="2" type="ORF">CR513_39037</name>
</gene>
<evidence type="ECO:0000313" key="3">
    <source>
        <dbReference type="Proteomes" id="UP000257109"/>
    </source>
</evidence>
<dbReference type="Pfam" id="PF07727">
    <property type="entry name" value="RVT_2"/>
    <property type="match status" value="1"/>
</dbReference>
<organism evidence="2 3">
    <name type="scientific">Mucuna pruriens</name>
    <name type="common">Velvet bean</name>
    <name type="synonym">Dolichos pruriens</name>
    <dbReference type="NCBI Taxonomy" id="157652"/>
    <lineage>
        <taxon>Eukaryota</taxon>
        <taxon>Viridiplantae</taxon>
        <taxon>Streptophyta</taxon>
        <taxon>Embryophyta</taxon>
        <taxon>Tracheophyta</taxon>
        <taxon>Spermatophyta</taxon>
        <taxon>Magnoliopsida</taxon>
        <taxon>eudicotyledons</taxon>
        <taxon>Gunneridae</taxon>
        <taxon>Pentapetalae</taxon>
        <taxon>rosids</taxon>
        <taxon>fabids</taxon>
        <taxon>Fabales</taxon>
        <taxon>Fabaceae</taxon>
        <taxon>Papilionoideae</taxon>
        <taxon>50 kb inversion clade</taxon>
        <taxon>NPAAA clade</taxon>
        <taxon>indigoferoid/millettioid clade</taxon>
        <taxon>Phaseoleae</taxon>
        <taxon>Mucuna</taxon>
    </lineage>
</organism>
<accession>A0A371FQ88</accession>
<dbReference type="AlphaFoldDB" id="A0A371FQ88"/>
<evidence type="ECO:0000313" key="2">
    <source>
        <dbReference type="EMBL" id="RDX80422.1"/>
    </source>
</evidence>
<feature type="non-terminal residue" evidence="2">
    <location>
        <position position="1"/>
    </location>
</feature>
<proteinExistence type="predicted"/>
<evidence type="ECO:0000259" key="1">
    <source>
        <dbReference type="Pfam" id="PF07727"/>
    </source>
</evidence>
<sequence>MKEEMKVIEKNSTWEIVDRLKDKRAIGYKWIYIMKCKSDRTIDRYKARPKRRSLHGDLEEEVYMEIPLGFYSPNGKNKVYKLKKALYGLKSVFEHDLKDLLKS</sequence>
<comment type="caution">
    <text evidence="2">The sequence shown here is derived from an EMBL/GenBank/DDBJ whole genome shotgun (WGS) entry which is preliminary data.</text>
</comment>